<reference evidence="6" key="1">
    <citation type="submission" date="2016-10" db="EMBL/GenBank/DDBJ databases">
        <authorList>
            <person name="Varghese N."/>
            <person name="Submissions S."/>
        </authorList>
    </citation>
    <scope>NUCLEOTIDE SEQUENCE [LARGE SCALE GENOMIC DNA]</scope>
    <source>
        <strain evidence="6">CGMCC 1.8981</strain>
    </source>
</reference>
<dbReference type="InterPro" id="IPR014774">
    <property type="entry name" value="KaiC-like_dom"/>
</dbReference>
<dbReference type="GO" id="GO:0005524">
    <property type="term" value="F:ATP binding"/>
    <property type="evidence" value="ECO:0007669"/>
    <property type="project" value="UniProtKB-KW"/>
</dbReference>
<keyword evidence="6" id="KW-1185">Reference proteome</keyword>
<sequence>MDVKLGMHGLADSLPEKGFQPGTNVLVAGPPMTGKRTLAFDILANGVDRGGGSIVVSTEDDATTVLEAIDESVDDLQTAPESSGADAAVAEAATTATDSSGGRESTAGSRDSGPVGVVDCVTKQRGVGTVEDDPRVKYASSPVDMTGIGISLSAFLEEFYEGRGVTENRVLLHSVSTLLLYSNLQTVFRFLHVFTGRVQSADATGIYVIDSTAHDEQTMNTLKQLFDAVIELEDGEDGTPIITTAGFSS</sequence>
<dbReference type="Proteomes" id="UP000199112">
    <property type="component" value="Unassembled WGS sequence"/>
</dbReference>
<dbReference type="AlphaFoldDB" id="A0A1H6FKW2"/>
<dbReference type="Pfam" id="PF06745">
    <property type="entry name" value="ATPase"/>
    <property type="match status" value="1"/>
</dbReference>
<evidence type="ECO:0000256" key="2">
    <source>
        <dbReference type="ARBA" id="ARBA00022840"/>
    </source>
</evidence>
<dbReference type="EMBL" id="FNWL01000001">
    <property type="protein sequence ID" value="SEH11499.1"/>
    <property type="molecule type" value="Genomic_DNA"/>
</dbReference>
<name>A0A1H6FKW2_9EURY</name>
<feature type="compositionally biased region" description="Low complexity" evidence="3">
    <location>
        <begin position="81"/>
        <end position="102"/>
    </location>
</feature>
<gene>
    <name evidence="5" type="ORF">SAMN04487967_0377</name>
</gene>
<feature type="domain" description="KaiC-like" evidence="4">
    <location>
        <begin position="3"/>
        <end position="79"/>
    </location>
</feature>
<protein>
    <submittedName>
        <fullName evidence="5">RecA-superfamily ATPase, KaiC/GvpD/RAD55 family</fullName>
    </submittedName>
</protein>
<organism evidence="5 6">
    <name type="scientific">Natronorubrum sediminis</name>
    <dbReference type="NCBI Taxonomy" id="640943"/>
    <lineage>
        <taxon>Archaea</taxon>
        <taxon>Methanobacteriati</taxon>
        <taxon>Methanobacteriota</taxon>
        <taxon>Stenosarchaea group</taxon>
        <taxon>Halobacteria</taxon>
        <taxon>Halobacteriales</taxon>
        <taxon>Natrialbaceae</taxon>
        <taxon>Natronorubrum</taxon>
    </lineage>
</organism>
<dbReference type="Gene3D" id="3.40.50.300">
    <property type="entry name" value="P-loop containing nucleotide triphosphate hydrolases"/>
    <property type="match status" value="1"/>
</dbReference>
<dbReference type="InterPro" id="IPR055927">
    <property type="entry name" value="DUF7504"/>
</dbReference>
<evidence type="ECO:0000256" key="3">
    <source>
        <dbReference type="SAM" id="MobiDB-lite"/>
    </source>
</evidence>
<keyword evidence="2" id="KW-0067">ATP-binding</keyword>
<dbReference type="PANTHER" id="PTHR43637">
    <property type="entry name" value="UPF0273 PROTEIN TM_0370"/>
    <property type="match status" value="1"/>
</dbReference>
<dbReference type="Pfam" id="PF24336">
    <property type="entry name" value="DUF7504"/>
    <property type="match status" value="1"/>
</dbReference>
<accession>A0A1H6FKW2</accession>
<dbReference type="SUPFAM" id="SSF52540">
    <property type="entry name" value="P-loop containing nucleoside triphosphate hydrolases"/>
    <property type="match status" value="1"/>
</dbReference>
<feature type="region of interest" description="Disordered" evidence="3">
    <location>
        <begin position="75"/>
        <end position="115"/>
    </location>
</feature>
<proteinExistence type="predicted"/>
<evidence type="ECO:0000256" key="1">
    <source>
        <dbReference type="ARBA" id="ARBA00022741"/>
    </source>
</evidence>
<dbReference type="PANTHER" id="PTHR43637:SF1">
    <property type="entry name" value="UPF0273 PROTEIN TM_0370"/>
    <property type="match status" value="1"/>
</dbReference>
<evidence type="ECO:0000313" key="5">
    <source>
        <dbReference type="EMBL" id="SEH11499.1"/>
    </source>
</evidence>
<dbReference type="InterPro" id="IPR027417">
    <property type="entry name" value="P-loop_NTPase"/>
</dbReference>
<keyword evidence="1" id="KW-0547">Nucleotide-binding</keyword>
<evidence type="ECO:0000259" key="4">
    <source>
        <dbReference type="Pfam" id="PF06745"/>
    </source>
</evidence>
<evidence type="ECO:0000313" key="6">
    <source>
        <dbReference type="Proteomes" id="UP000199112"/>
    </source>
</evidence>